<evidence type="ECO:0000256" key="1">
    <source>
        <dbReference type="SAM" id="MobiDB-lite"/>
    </source>
</evidence>
<reference evidence="3" key="1">
    <citation type="submission" date="2025-08" db="UniProtKB">
        <authorList>
            <consortium name="RefSeq"/>
        </authorList>
    </citation>
    <scope>IDENTIFICATION</scope>
    <source>
        <tissue evidence="3">Whole sample</tissue>
    </source>
</reference>
<protein>
    <submittedName>
        <fullName evidence="3">Uncharacterized protein LOC111119589</fullName>
    </submittedName>
</protein>
<feature type="compositionally biased region" description="Basic and acidic residues" evidence="1">
    <location>
        <begin position="138"/>
        <end position="172"/>
    </location>
</feature>
<dbReference type="KEGG" id="cvn:111119589"/>
<evidence type="ECO:0000313" key="2">
    <source>
        <dbReference type="Proteomes" id="UP000694844"/>
    </source>
</evidence>
<dbReference type="AlphaFoldDB" id="A0A8B8CMK9"/>
<dbReference type="RefSeq" id="XP_022315611.1">
    <property type="nucleotide sequence ID" value="XM_022459903.1"/>
</dbReference>
<evidence type="ECO:0000313" key="3">
    <source>
        <dbReference type="RefSeq" id="XP_022315611.1"/>
    </source>
</evidence>
<sequence>MATAFGYPIHQPLPSSAASLASSEPDSRFDTNKKWTTVDMLAQDKLFQWTECRIWINASIVNDIREQGGAEQKTPTPAPDRSAVNAFLRDPKKEKTGELLKQRYCETPVGLHGSAYFVFGLPRVKRIVKDLNDDLDINKKADDRPIEDRPENRSDNLRETRNDRFGETRRLGEIQPEYKLGESRIDHKLGESRIDYKSGESRPGYKLGESRNDYKFEESQRVGESRNNYKEENPPEYSRGDYKLGESRADYKLGESRADYKLGESRADYKLGESRADYKLGESRADYKLGERRTNGLGDTRREEPRNTRPSSRRTGGENEAPSISRTTSGRQDDRKPNPLGQSAAYDLSSGYRDDLRQSRRARPEVRASEEPNQYASRVAPDRGEPANDKKSWAVDPPLYASRVLPDRRPDPRERYDDIQSWRPQDQSPRALPPPPPPPPPPFHLAASGRYEGVVRR</sequence>
<proteinExistence type="predicted"/>
<dbReference type="Proteomes" id="UP000694844">
    <property type="component" value="Chromosome 2"/>
</dbReference>
<feature type="compositionally biased region" description="Basic and acidic residues" evidence="1">
    <location>
        <begin position="352"/>
        <end position="370"/>
    </location>
</feature>
<accession>A0A8B8CMK9</accession>
<feature type="compositionally biased region" description="Basic and acidic residues" evidence="1">
    <location>
        <begin position="405"/>
        <end position="420"/>
    </location>
</feature>
<dbReference type="GeneID" id="111119589"/>
<keyword evidence="2" id="KW-1185">Reference proteome</keyword>
<feature type="region of interest" description="Disordered" evidence="1">
    <location>
        <begin position="138"/>
        <end position="457"/>
    </location>
</feature>
<gene>
    <name evidence="3" type="primary">LOC111119589</name>
</gene>
<feature type="compositionally biased region" description="Basic and acidic residues" evidence="1">
    <location>
        <begin position="380"/>
        <end position="393"/>
    </location>
</feature>
<organism evidence="2 3">
    <name type="scientific">Crassostrea virginica</name>
    <name type="common">Eastern oyster</name>
    <dbReference type="NCBI Taxonomy" id="6565"/>
    <lineage>
        <taxon>Eukaryota</taxon>
        <taxon>Metazoa</taxon>
        <taxon>Spiralia</taxon>
        <taxon>Lophotrochozoa</taxon>
        <taxon>Mollusca</taxon>
        <taxon>Bivalvia</taxon>
        <taxon>Autobranchia</taxon>
        <taxon>Pteriomorphia</taxon>
        <taxon>Ostreida</taxon>
        <taxon>Ostreoidea</taxon>
        <taxon>Ostreidae</taxon>
        <taxon>Crassostrea</taxon>
    </lineage>
</organism>
<feature type="compositionally biased region" description="Basic and acidic residues" evidence="1">
    <location>
        <begin position="208"/>
        <end position="307"/>
    </location>
</feature>
<dbReference type="OrthoDB" id="10206289at2759"/>
<feature type="compositionally biased region" description="Basic and acidic residues" evidence="1">
    <location>
        <begin position="179"/>
        <end position="200"/>
    </location>
</feature>
<feature type="compositionally biased region" description="Pro residues" evidence="1">
    <location>
        <begin position="431"/>
        <end position="443"/>
    </location>
</feature>
<name>A0A8B8CMK9_CRAVI</name>